<dbReference type="InterPro" id="IPR043732">
    <property type="entry name" value="DUF5675"/>
</dbReference>
<sequence>MRLSLLRTETCDQGTFGVIMAPDGNVYRTLELPWRDNRPNLSCIPAGIYEVRWVYSPKFRWCYQVMDVPGRTHIKMHSANYGGDVTQGFRTHLLGCVALGMYTGTLGDQRAVLCSRMAVSAFNRALKREPFTLTIKELYR</sequence>
<accession>A0A1G5CFN3</accession>
<feature type="domain" description="DUF5675" evidence="1">
    <location>
        <begin position="5"/>
        <end position="127"/>
    </location>
</feature>
<name>A0A1G5CFN3_9BACT</name>
<evidence type="ECO:0000313" key="3">
    <source>
        <dbReference type="Proteomes" id="UP000198870"/>
    </source>
</evidence>
<gene>
    <name evidence="2" type="ORF">SAMN05216233_1032</name>
</gene>
<evidence type="ECO:0000259" key="1">
    <source>
        <dbReference type="Pfam" id="PF18925"/>
    </source>
</evidence>
<organism evidence="2 3">
    <name type="scientific">Desulfoluna spongiiphila</name>
    <dbReference type="NCBI Taxonomy" id="419481"/>
    <lineage>
        <taxon>Bacteria</taxon>
        <taxon>Pseudomonadati</taxon>
        <taxon>Thermodesulfobacteriota</taxon>
        <taxon>Desulfobacteria</taxon>
        <taxon>Desulfobacterales</taxon>
        <taxon>Desulfolunaceae</taxon>
        <taxon>Desulfoluna</taxon>
    </lineage>
</organism>
<dbReference type="STRING" id="419481.SAMN05216233_1032"/>
<evidence type="ECO:0000313" key="2">
    <source>
        <dbReference type="EMBL" id="SCY01335.1"/>
    </source>
</evidence>
<dbReference type="Pfam" id="PF18925">
    <property type="entry name" value="DUF5675"/>
    <property type="match status" value="1"/>
</dbReference>
<protein>
    <recommendedName>
        <fullName evidence="1">DUF5675 domain-containing protein</fullName>
    </recommendedName>
</protein>
<dbReference type="AlphaFoldDB" id="A0A1G5CFN3"/>
<dbReference type="RefSeq" id="WP_092209031.1">
    <property type="nucleotide sequence ID" value="NZ_FMUX01000003.1"/>
</dbReference>
<reference evidence="2 3" key="1">
    <citation type="submission" date="2016-10" db="EMBL/GenBank/DDBJ databases">
        <authorList>
            <person name="de Groot N.N."/>
        </authorList>
    </citation>
    <scope>NUCLEOTIDE SEQUENCE [LARGE SCALE GENOMIC DNA]</scope>
    <source>
        <strain evidence="2 3">AA1</strain>
    </source>
</reference>
<dbReference type="EMBL" id="FMUX01000003">
    <property type="protein sequence ID" value="SCY01335.1"/>
    <property type="molecule type" value="Genomic_DNA"/>
</dbReference>
<keyword evidence="3" id="KW-1185">Reference proteome</keyword>
<dbReference type="OrthoDB" id="1036575at2"/>
<dbReference type="Proteomes" id="UP000198870">
    <property type="component" value="Unassembled WGS sequence"/>
</dbReference>
<proteinExistence type="predicted"/>